<evidence type="ECO:0008006" key="4">
    <source>
        <dbReference type="Google" id="ProtNLM"/>
    </source>
</evidence>
<sequence>MRKLNGSEPLGIPLPLPVLVLVLVAEAEAEAEADVAEAEMEDILDMLGSSWVVALRAGRDHASGRGCGWANTNMGGQERRGGNTQATSTSTQSTALWLFILAISDLWMRANRHIPIRRLPVRSIS</sequence>
<feature type="chain" id="PRO_5034332330" description="Secreted protein" evidence="1">
    <location>
        <begin position="30"/>
        <end position="125"/>
    </location>
</feature>
<proteinExistence type="predicted"/>
<comment type="caution">
    <text evidence="2">The sequence shown here is derived from an EMBL/GenBank/DDBJ whole genome shotgun (WGS) entry which is preliminary data.</text>
</comment>
<protein>
    <recommendedName>
        <fullName evidence="4">Secreted protein</fullName>
    </recommendedName>
</protein>
<name>A0A8H7U222_9APHY</name>
<feature type="signal peptide" evidence="1">
    <location>
        <begin position="1"/>
        <end position="29"/>
    </location>
</feature>
<evidence type="ECO:0000256" key="1">
    <source>
        <dbReference type="SAM" id="SignalP"/>
    </source>
</evidence>
<keyword evidence="1" id="KW-0732">Signal</keyword>
<gene>
    <name evidence="2" type="ORF">IEO21_05696</name>
</gene>
<reference evidence="2" key="2">
    <citation type="journal article" name="Front. Microbiol.">
        <title>Degradative Capacity of Two Strains of Rhodonia placenta: From Phenotype to Genotype.</title>
        <authorList>
            <person name="Kolle M."/>
            <person name="Horta M.A.C."/>
            <person name="Nowrousian M."/>
            <person name="Ohm R.A."/>
            <person name="Benz J.P."/>
            <person name="Pilgard A."/>
        </authorList>
    </citation>
    <scope>NUCLEOTIDE SEQUENCE</scope>
    <source>
        <strain evidence="2">FPRL280</strain>
    </source>
</reference>
<evidence type="ECO:0000313" key="2">
    <source>
        <dbReference type="EMBL" id="KAF9813261.1"/>
    </source>
</evidence>
<evidence type="ECO:0000313" key="3">
    <source>
        <dbReference type="Proteomes" id="UP000639403"/>
    </source>
</evidence>
<dbReference type="EMBL" id="JADOXO010000109">
    <property type="protein sequence ID" value="KAF9813261.1"/>
    <property type="molecule type" value="Genomic_DNA"/>
</dbReference>
<dbReference type="Proteomes" id="UP000639403">
    <property type="component" value="Unassembled WGS sequence"/>
</dbReference>
<accession>A0A8H7U222</accession>
<reference evidence="2" key="1">
    <citation type="submission" date="2020-11" db="EMBL/GenBank/DDBJ databases">
        <authorList>
            <person name="Koelle M."/>
            <person name="Horta M.A.C."/>
            <person name="Nowrousian M."/>
            <person name="Ohm R.A."/>
            <person name="Benz P."/>
            <person name="Pilgard A."/>
        </authorList>
    </citation>
    <scope>NUCLEOTIDE SEQUENCE</scope>
    <source>
        <strain evidence="2">FPRL280</strain>
    </source>
</reference>
<dbReference type="AlphaFoldDB" id="A0A8H7U222"/>
<organism evidence="2 3">
    <name type="scientific">Rhodonia placenta</name>
    <dbReference type="NCBI Taxonomy" id="104341"/>
    <lineage>
        <taxon>Eukaryota</taxon>
        <taxon>Fungi</taxon>
        <taxon>Dikarya</taxon>
        <taxon>Basidiomycota</taxon>
        <taxon>Agaricomycotina</taxon>
        <taxon>Agaricomycetes</taxon>
        <taxon>Polyporales</taxon>
        <taxon>Adustoporiaceae</taxon>
        <taxon>Rhodonia</taxon>
    </lineage>
</organism>